<dbReference type="EMBL" id="CATOUU010001186">
    <property type="protein sequence ID" value="CAI9978780.1"/>
    <property type="molecule type" value="Genomic_DNA"/>
</dbReference>
<keyword evidence="1" id="KW-0812">Transmembrane</keyword>
<dbReference type="AlphaFoldDB" id="A0AA86RIX3"/>
<comment type="caution">
    <text evidence="2">The sequence shown here is derived from an EMBL/GenBank/DDBJ whole genome shotgun (WGS) entry which is preliminary data.</text>
</comment>
<reference evidence="2" key="1">
    <citation type="submission" date="2023-06" db="EMBL/GenBank/DDBJ databases">
        <authorList>
            <person name="Kurt Z."/>
        </authorList>
    </citation>
    <scope>NUCLEOTIDE SEQUENCE</scope>
</reference>
<keyword evidence="1" id="KW-1133">Transmembrane helix</keyword>
<evidence type="ECO:0000256" key="1">
    <source>
        <dbReference type="SAM" id="Phobius"/>
    </source>
</evidence>
<evidence type="ECO:0000313" key="4">
    <source>
        <dbReference type="Proteomes" id="UP001642409"/>
    </source>
</evidence>
<evidence type="ECO:0000313" key="2">
    <source>
        <dbReference type="EMBL" id="CAI9978780.1"/>
    </source>
</evidence>
<reference evidence="3 4" key="2">
    <citation type="submission" date="2024-07" db="EMBL/GenBank/DDBJ databases">
        <authorList>
            <person name="Akdeniz Z."/>
        </authorList>
    </citation>
    <scope>NUCLEOTIDE SEQUENCE [LARGE SCALE GENOMIC DNA]</scope>
</reference>
<gene>
    <name evidence="2" type="ORF">HINF_LOCUS66425</name>
    <name evidence="3" type="ORF">HINF_LOCUS8191</name>
</gene>
<keyword evidence="1" id="KW-0472">Membrane</keyword>
<protein>
    <submittedName>
        <fullName evidence="3">Hypothetical_protein</fullName>
    </submittedName>
</protein>
<sequence>MDFCIKNYAYTFKQFCKADCGYGKCSLGQNLEFCCTLDVSEKVVVPEVEEGLSALASILIGVFVGGILLLLLSIVGCYFCCRPSRQSHATVVVRGGQPQIMQPISVVPPQQPGQPIDNQFTQISVPIQ</sequence>
<dbReference type="Proteomes" id="UP001642409">
    <property type="component" value="Unassembled WGS sequence"/>
</dbReference>
<name>A0AA86RIX3_9EUKA</name>
<dbReference type="EMBL" id="CAXDID020000017">
    <property type="protein sequence ID" value="CAL5984621.1"/>
    <property type="molecule type" value="Genomic_DNA"/>
</dbReference>
<proteinExistence type="predicted"/>
<keyword evidence="4" id="KW-1185">Reference proteome</keyword>
<accession>A0AA86RIX3</accession>
<organism evidence="2">
    <name type="scientific">Hexamita inflata</name>
    <dbReference type="NCBI Taxonomy" id="28002"/>
    <lineage>
        <taxon>Eukaryota</taxon>
        <taxon>Metamonada</taxon>
        <taxon>Diplomonadida</taxon>
        <taxon>Hexamitidae</taxon>
        <taxon>Hexamitinae</taxon>
        <taxon>Hexamita</taxon>
    </lineage>
</organism>
<evidence type="ECO:0000313" key="3">
    <source>
        <dbReference type="EMBL" id="CAL5984621.1"/>
    </source>
</evidence>
<feature type="transmembrane region" description="Helical" evidence="1">
    <location>
        <begin position="54"/>
        <end position="81"/>
    </location>
</feature>